<sequence length="100" mass="11303">MNEVGVEVVVDLNGGFGEQYLIKNLNHFKKTAPERFCVFGGVDMFQFAEKGNSFGDWAATEFRKQCGWGAQGLKVWKCFGLQVKDHTGRLIRVDDCRLDP</sequence>
<organism evidence="1">
    <name type="scientific">marine sediment metagenome</name>
    <dbReference type="NCBI Taxonomy" id="412755"/>
    <lineage>
        <taxon>unclassified sequences</taxon>
        <taxon>metagenomes</taxon>
        <taxon>ecological metagenomes</taxon>
    </lineage>
</organism>
<evidence type="ECO:0000313" key="1">
    <source>
        <dbReference type="EMBL" id="GAI01177.1"/>
    </source>
</evidence>
<accession>X1K2F1</accession>
<gene>
    <name evidence="1" type="ORF">S03H2_69941</name>
</gene>
<dbReference type="EMBL" id="BARU01046330">
    <property type="protein sequence ID" value="GAI01177.1"/>
    <property type="molecule type" value="Genomic_DNA"/>
</dbReference>
<protein>
    <submittedName>
        <fullName evidence="1">Uncharacterized protein</fullName>
    </submittedName>
</protein>
<feature type="non-terminal residue" evidence="1">
    <location>
        <position position="100"/>
    </location>
</feature>
<dbReference type="AlphaFoldDB" id="X1K2F1"/>
<name>X1K2F1_9ZZZZ</name>
<comment type="caution">
    <text evidence="1">The sequence shown here is derived from an EMBL/GenBank/DDBJ whole genome shotgun (WGS) entry which is preliminary data.</text>
</comment>
<reference evidence="1" key="1">
    <citation type="journal article" date="2014" name="Front. Microbiol.">
        <title>High frequency of phylogenetically diverse reductive dehalogenase-homologous genes in deep subseafloor sedimentary metagenomes.</title>
        <authorList>
            <person name="Kawai M."/>
            <person name="Futagami T."/>
            <person name="Toyoda A."/>
            <person name="Takaki Y."/>
            <person name="Nishi S."/>
            <person name="Hori S."/>
            <person name="Arai W."/>
            <person name="Tsubouchi T."/>
            <person name="Morono Y."/>
            <person name="Uchiyama I."/>
            <person name="Ito T."/>
            <person name="Fujiyama A."/>
            <person name="Inagaki F."/>
            <person name="Takami H."/>
        </authorList>
    </citation>
    <scope>NUCLEOTIDE SEQUENCE</scope>
    <source>
        <strain evidence="1">Expedition CK06-06</strain>
    </source>
</reference>
<proteinExistence type="predicted"/>